<feature type="transmembrane region" description="Helical" evidence="3">
    <location>
        <begin position="63"/>
        <end position="85"/>
    </location>
</feature>
<gene>
    <name evidence="4" type="ORF">TCAL_07601</name>
</gene>
<dbReference type="SUPFAM" id="SSF56235">
    <property type="entry name" value="N-terminal nucleophile aminohydrolases (Ntn hydrolases)"/>
    <property type="match status" value="1"/>
</dbReference>
<dbReference type="InterPro" id="IPR029055">
    <property type="entry name" value="Ntn_hydrolases_N"/>
</dbReference>
<feature type="binding site" evidence="1">
    <location>
        <position position="162"/>
    </location>
    <ligand>
        <name>L-glutamate</name>
        <dbReference type="ChEBI" id="CHEBI:29985"/>
    </ligand>
</feature>
<dbReference type="Pfam" id="PF01019">
    <property type="entry name" value="G_glu_transpept"/>
    <property type="match status" value="1"/>
</dbReference>
<dbReference type="PRINTS" id="PR01210">
    <property type="entry name" value="GGTRANSPTASE"/>
</dbReference>
<keyword evidence="3" id="KW-0812">Transmembrane</keyword>
<reference evidence="4 5" key="1">
    <citation type="journal article" date="2018" name="Nat. Ecol. Evol.">
        <title>Genomic signatures of mitonuclear coevolution across populations of Tigriopus californicus.</title>
        <authorList>
            <person name="Barreto F.S."/>
            <person name="Watson E.T."/>
            <person name="Lima T.G."/>
            <person name="Willett C.S."/>
            <person name="Edmands S."/>
            <person name="Li W."/>
            <person name="Burton R.S."/>
        </authorList>
    </citation>
    <scope>NUCLEOTIDE SEQUENCE [LARGE SCALE GENOMIC DNA]</scope>
    <source>
        <strain evidence="4 5">San Diego</strain>
    </source>
</reference>
<sequence>MSYGTTNHNGNRPGPENGGTESVPKQTFSISEPYQTHGDTTYLRGHGKKSGFCCRGEADGLRVIVLSMFVFAIGVTVALMVQIAAGISHEPQDTDHAVSDHPVCTRIGEQVLEMGGNAVDSVVAGSICLAVAAPHLTGLGGGGVMMIHRHRDSNNTKVIDFREMTPINARNDRYLSNPLLATTGLTSIGIPGFLKGLEYAHQNYGAGVRNSRCCTWSDLVYLTIREMPNLTVSQHFDNATQSRLGAAQLDNYPSLKSFLKGKSITEGSRMSDLPGFSNLMNTLKAVASEGAAALYTGSLANRTVQALHGYLTLEDLGNYTVVEREAIATQIGDFQILATPSPTSGPQTLAFVNAMEEYNRRYGSHGIDMNFLNNITMVLQRTEMFQLGLGDPSGYEDHLVENRSDWLTDKANVHKFLNSVEGSNVGFESLYPISEAVGANMVAMDRMDNYVSVVTSLNTWFGSKIMTADGIIFNNALANFAIHEENTPELKTANQMSVFKRPLTSNVLALVVNSKRICGSRFVLGGSTPDAVGGVVADVTVFGSDLSTALNEGRILVSGNQILMENAFEGFDDKIVETFHRGDNVSFVELPFTTVNGIEKYLDNVLPSHDIRGYPEPLPV</sequence>
<feature type="binding site" evidence="1">
    <location>
        <begin position="456"/>
        <end position="458"/>
    </location>
    <ligand>
        <name>L-glutamate</name>
        <dbReference type="ChEBI" id="CHEBI:29985"/>
    </ligand>
</feature>
<dbReference type="Gene3D" id="3.60.20.40">
    <property type="match status" value="1"/>
</dbReference>
<dbReference type="OMA" id="QEADEDC"/>
<feature type="compositionally biased region" description="Polar residues" evidence="2">
    <location>
        <begin position="1"/>
        <end position="10"/>
    </location>
</feature>
<proteinExistence type="predicted"/>
<evidence type="ECO:0000313" key="5">
    <source>
        <dbReference type="Proteomes" id="UP000318571"/>
    </source>
</evidence>
<evidence type="ECO:0000256" key="3">
    <source>
        <dbReference type="SAM" id="Phobius"/>
    </source>
</evidence>
<dbReference type="GO" id="GO:0005886">
    <property type="term" value="C:plasma membrane"/>
    <property type="evidence" value="ECO:0007669"/>
    <property type="project" value="TreeGrafter"/>
</dbReference>
<dbReference type="Proteomes" id="UP000318571">
    <property type="component" value="Chromosome 5"/>
</dbReference>
<name>A0A553PGF6_TIGCA</name>
<evidence type="ECO:0000313" key="4">
    <source>
        <dbReference type="EMBL" id="TRY76762.1"/>
    </source>
</evidence>
<evidence type="ECO:0000256" key="2">
    <source>
        <dbReference type="SAM" id="MobiDB-lite"/>
    </source>
</evidence>
<dbReference type="STRING" id="6832.A0A553PGF6"/>
<dbReference type="OrthoDB" id="6381052at2759"/>
<dbReference type="AlphaFoldDB" id="A0A553PGF6"/>
<evidence type="ECO:0000256" key="1">
    <source>
        <dbReference type="PIRSR" id="PIRSR600101-2"/>
    </source>
</evidence>
<dbReference type="PANTHER" id="PTHR11686">
    <property type="entry name" value="GAMMA GLUTAMYL TRANSPEPTIDASE"/>
    <property type="match status" value="1"/>
</dbReference>
<dbReference type="EMBL" id="VCGU01000004">
    <property type="protein sequence ID" value="TRY76762.1"/>
    <property type="molecule type" value="Genomic_DNA"/>
</dbReference>
<dbReference type="PANTHER" id="PTHR11686:SF54">
    <property type="entry name" value="GLUTATHIONE HYDROLASE 7"/>
    <property type="match status" value="1"/>
</dbReference>
<organism evidence="4 5">
    <name type="scientific">Tigriopus californicus</name>
    <name type="common">Marine copepod</name>
    <dbReference type="NCBI Taxonomy" id="6832"/>
    <lineage>
        <taxon>Eukaryota</taxon>
        <taxon>Metazoa</taxon>
        <taxon>Ecdysozoa</taxon>
        <taxon>Arthropoda</taxon>
        <taxon>Crustacea</taxon>
        <taxon>Multicrustacea</taxon>
        <taxon>Hexanauplia</taxon>
        <taxon>Copepoda</taxon>
        <taxon>Harpacticoida</taxon>
        <taxon>Harpacticidae</taxon>
        <taxon>Tigriopus</taxon>
    </lineage>
</organism>
<dbReference type="GO" id="GO:0006751">
    <property type="term" value="P:glutathione catabolic process"/>
    <property type="evidence" value="ECO:0007669"/>
    <property type="project" value="InterPro"/>
</dbReference>
<keyword evidence="5" id="KW-1185">Reference proteome</keyword>
<keyword evidence="3" id="KW-0472">Membrane</keyword>
<accession>A0A553PGF6</accession>
<dbReference type="GO" id="GO:0036374">
    <property type="term" value="F:glutathione hydrolase activity"/>
    <property type="evidence" value="ECO:0007669"/>
    <property type="project" value="InterPro"/>
</dbReference>
<evidence type="ECO:0008006" key="6">
    <source>
        <dbReference type="Google" id="ProtNLM"/>
    </source>
</evidence>
<keyword evidence="3" id="KW-1133">Transmembrane helix</keyword>
<comment type="caution">
    <text evidence="4">The sequence shown here is derived from an EMBL/GenBank/DDBJ whole genome shotgun (WGS) entry which is preliminary data.</text>
</comment>
<dbReference type="InterPro" id="IPR043137">
    <property type="entry name" value="GGT_ssub_C"/>
</dbReference>
<protein>
    <recommendedName>
        <fullName evidence="6">Gamma-glutamyltransferase</fullName>
    </recommendedName>
</protein>
<feature type="region of interest" description="Disordered" evidence="2">
    <location>
        <begin position="1"/>
        <end position="25"/>
    </location>
</feature>
<dbReference type="InterPro" id="IPR000101">
    <property type="entry name" value="GGT_peptidase"/>
</dbReference>
<feature type="binding site" evidence="1">
    <location>
        <begin position="504"/>
        <end position="505"/>
    </location>
    <ligand>
        <name>L-glutamate</name>
        <dbReference type="ChEBI" id="CHEBI:29985"/>
    </ligand>
</feature>